<dbReference type="Pfam" id="PF00528">
    <property type="entry name" value="BPD_transp_1"/>
    <property type="match status" value="1"/>
</dbReference>
<evidence type="ECO:0000256" key="6">
    <source>
        <dbReference type="ARBA" id="ARBA00023136"/>
    </source>
</evidence>
<comment type="caution">
    <text evidence="10">The sequence shown here is derived from an EMBL/GenBank/DDBJ whole genome shotgun (WGS) entry which is preliminary data.</text>
</comment>
<proteinExistence type="inferred from homology"/>
<dbReference type="CDD" id="cd06261">
    <property type="entry name" value="TM_PBP2"/>
    <property type="match status" value="1"/>
</dbReference>
<evidence type="ECO:0000256" key="5">
    <source>
        <dbReference type="ARBA" id="ARBA00022989"/>
    </source>
</evidence>
<keyword evidence="5 7" id="KW-1133">Transmembrane helix</keyword>
<keyword evidence="11" id="KW-1185">Reference proteome</keyword>
<feature type="compositionally biased region" description="Low complexity" evidence="8">
    <location>
        <begin position="12"/>
        <end position="21"/>
    </location>
</feature>
<dbReference type="SUPFAM" id="SSF161098">
    <property type="entry name" value="MetI-like"/>
    <property type="match status" value="1"/>
</dbReference>
<evidence type="ECO:0000256" key="7">
    <source>
        <dbReference type="RuleBase" id="RU363032"/>
    </source>
</evidence>
<feature type="transmembrane region" description="Helical" evidence="7">
    <location>
        <begin position="122"/>
        <end position="138"/>
    </location>
</feature>
<dbReference type="PANTHER" id="PTHR30151:SF0">
    <property type="entry name" value="ABC TRANSPORTER PERMEASE PROTEIN MJ0413-RELATED"/>
    <property type="match status" value="1"/>
</dbReference>
<evidence type="ECO:0000256" key="1">
    <source>
        <dbReference type="ARBA" id="ARBA00004651"/>
    </source>
</evidence>
<comment type="subcellular location">
    <subcellularLocation>
        <location evidence="1 7">Cell membrane</location>
        <topology evidence="1 7">Multi-pass membrane protein</topology>
    </subcellularLocation>
</comment>
<keyword evidence="6 7" id="KW-0472">Membrane</keyword>
<dbReference type="EMBL" id="JAPNNL010000010">
    <property type="protein sequence ID" value="MDA0632668.1"/>
    <property type="molecule type" value="Genomic_DNA"/>
</dbReference>
<comment type="similarity">
    <text evidence="7">Belongs to the binding-protein-dependent transport system permease family.</text>
</comment>
<feature type="transmembrane region" description="Helical" evidence="7">
    <location>
        <begin position="144"/>
        <end position="167"/>
    </location>
</feature>
<evidence type="ECO:0000259" key="9">
    <source>
        <dbReference type="PROSITE" id="PS50928"/>
    </source>
</evidence>
<evidence type="ECO:0000256" key="4">
    <source>
        <dbReference type="ARBA" id="ARBA00022692"/>
    </source>
</evidence>
<keyword evidence="4 7" id="KW-0812">Transmembrane</keyword>
<accession>A0ABT4S642</accession>
<dbReference type="Gene3D" id="1.10.3720.10">
    <property type="entry name" value="MetI-like"/>
    <property type="match status" value="1"/>
</dbReference>
<evidence type="ECO:0000256" key="2">
    <source>
        <dbReference type="ARBA" id="ARBA00022448"/>
    </source>
</evidence>
<name>A0ABT4S642_9ACTN</name>
<feature type="transmembrane region" description="Helical" evidence="7">
    <location>
        <begin position="26"/>
        <end position="44"/>
    </location>
</feature>
<dbReference type="PANTHER" id="PTHR30151">
    <property type="entry name" value="ALKANE SULFONATE ABC TRANSPORTER-RELATED, MEMBRANE SUBUNIT"/>
    <property type="match status" value="1"/>
</dbReference>
<organism evidence="10 11">
    <name type="scientific">Nonomuraea corallina</name>
    <dbReference type="NCBI Taxonomy" id="2989783"/>
    <lineage>
        <taxon>Bacteria</taxon>
        <taxon>Bacillati</taxon>
        <taxon>Actinomycetota</taxon>
        <taxon>Actinomycetes</taxon>
        <taxon>Streptosporangiales</taxon>
        <taxon>Streptosporangiaceae</taxon>
        <taxon>Nonomuraea</taxon>
    </lineage>
</organism>
<feature type="transmembrane region" description="Helical" evidence="7">
    <location>
        <begin position="78"/>
        <end position="101"/>
    </location>
</feature>
<evidence type="ECO:0000313" key="10">
    <source>
        <dbReference type="EMBL" id="MDA0632668.1"/>
    </source>
</evidence>
<dbReference type="InterPro" id="IPR035906">
    <property type="entry name" value="MetI-like_sf"/>
</dbReference>
<keyword evidence="3" id="KW-1003">Cell membrane</keyword>
<feature type="domain" description="ABC transmembrane type-1" evidence="9">
    <location>
        <begin position="74"/>
        <end position="254"/>
    </location>
</feature>
<dbReference type="PROSITE" id="PS50928">
    <property type="entry name" value="ABC_TM1"/>
    <property type="match status" value="1"/>
</dbReference>
<reference evidence="10" key="1">
    <citation type="submission" date="2022-11" db="EMBL/GenBank/DDBJ databases">
        <title>Nonomuraea corallina sp. nov., a new species of the genus Nonomuraea isolated from sea side sediment in Thai sea.</title>
        <authorList>
            <person name="Ngamcharungchit C."/>
            <person name="Matsumoto A."/>
            <person name="Suriyachadkun C."/>
            <person name="Panbangred W."/>
            <person name="Inahashi Y."/>
            <person name="Intra B."/>
        </authorList>
    </citation>
    <scope>NUCLEOTIDE SEQUENCE</scope>
    <source>
        <strain evidence="10">MCN248</strain>
    </source>
</reference>
<gene>
    <name evidence="10" type="ORF">OUY22_04500</name>
</gene>
<evidence type="ECO:0000256" key="3">
    <source>
        <dbReference type="ARBA" id="ARBA00022475"/>
    </source>
</evidence>
<evidence type="ECO:0000313" key="11">
    <source>
        <dbReference type="Proteomes" id="UP001144036"/>
    </source>
</evidence>
<keyword evidence="2 7" id="KW-0813">Transport</keyword>
<feature type="transmembrane region" description="Helical" evidence="7">
    <location>
        <begin position="188"/>
        <end position="214"/>
    </location>
</feature>
<dbReference type="RefSeq" id="WP_270153449.1">
    <property type="nucleotide sequence ID" value="NZ_JAPNNL010000010.1"/>
</dbReference>
<feature type="region of interest" description="Disordered" evidence="8">
    <location>
        <begin position="1"/>
        <end position="21"/>
    </location>
</feature>
<sequence>MTVASKQETRVRGGQADAPGRGRPPAALLHLAGLALIILAWQLLSLLSSHLGAPLATIEALGRGFADGWLAEATADTLLHVAGGFGLALAVGVPVGYAIAVNDFAYRVFDPLVQAYGSIPRIVFLPILLTLFGAGGAAKMSMGFLAAVFPILVNVIAGVRTTPQALVRLGRSVELRPWAMAVKIRMRWALPLLLVGMRLGFGIAFVSVVISEYFGSTGGLGVELSAAYAALEPARLFAIVLVTVIVAAVVNTVLLRVDRRLSG</sequence>
<dbReference type="InterPro" id="IPR000515">
    <property type="entry name" value="MetI-like"/>
</dbReference>
<dbReference type="Proteomes" id="UP001144036">
    <property type="component" value="Unassembled WGS sequence"/>
</dbReference>
<feature type="transmembrane region" description="Helical" evidence="7">
    <location>
        <begin position="234"/>
        <end position="255"/>
    </location>
</feature>
<protein>
    <submittedName>
        <fullName evidence="10">ABC transporter permease subunit</fullName>
    </submittedName>
</protein>
<evidence type="ECO:0000256" key="8">
    <source>
        <dbReference type="SAM" id="MobiDB-lite"/>
    </source>
</evidence>